<gene>
    <name evidence="2" type="ORF">ODALV1_LOCUS3637</name>
</gene>
<organism evidence="2 3">
    <name type="scientific">Orchesella dallaii</name>
    <dbReference type="NCBI Taxonomy" id="48710"/>
    <lineage>
        <taxon>Eukaryota</taxon>
        <taxon>Metazoa</taxon>
        <taxon>Ecdysozoa</taxon>
        <taxon>Arthropoda</taxon>
        <taxon>Hexapoda</taxon>
        <taxon>Collembola</taxon>
        <taxon>Entomobryomorpha</taxon>
        <taxon>Entomobryoidea</taxon>
        <taxon>Orchesellidae</taxon>
        <taxon>Orchesellinae</taxon>
        <taxon>Orchesella</taxon>
    </lineage>
</organism>
<accession>A0ABP1PTI6</accession>
<keyword evidence="3" id="KW-1185">Reference proteome</keyword>
<feature type="region of interest" description="Disordered" evidence="1">
    <location>
        <begin position="1"/>
        <end position="105"/>
    </location>
</feature>
<proteinExistence type="predicted"/>
<comment type="caution">
    <text evidence="2">The sequence shown here is derived from an EMBL/GenBank/DDBJ whole genome shotgun (WGS) entry which is preliminary data.</text>
</comment>
<evidence type="ECO:0000313" key="2">
    <source>
        <dbReference type="EMBL" id="CAL8076923.1"/>
    </source>
</evidence>
<feature type="compositionally biased region" description="Basic and acidic residues" evidence="1">
    <location>
        <begin position="7"/>
        <end position="17"/>
    </location>
</feature>
<feature type="compositionally biased region" description="Basic residues" evidence="1">
    <location>
        <begin position="55"/>
        <end position="70"/>
    </location>
</feature>
<evidence type="ECO:0000256" key="1">
    <source>
        <dbReference type="SAM" id="MobiDB-lite"/>
    </source>
</evidence>
<feature type="compositionally biased region" description="Low complexity" evidence="1">
    <location>
        <begin position="71"/>
        <end position="80"/>
    </location>
</feature>
<name>A0ABP1PTI6_9HEXA</name>
<dbReference type="Proteomes" id="UP001642540">
    <property type="component" value="Unassembled WGS sequence"/>
</dbReference>
<evidence type="ECO:0000313" key="3">
    <source>
        <dbReference type="Proteomes" id="UP001642540"/>
    </source>
</evidence>
<protein>
    <submittedName>
        <fullName evidence="2">Uncharacterized protein</fullName>
    </submittedName>
</protein>
<reference evidence="2 3" key="1">
    <citation type="submission" date="2024-08" db="EMBL/GenBank/DDBJ databases">
        <authorList>
            <person name="Cucini C."/>
            <person name="Frati F."/>
        </authorList>
    </citation>
    <scope>NUCLEOTIDE SEQUENCE [LARGE SCALE GENOMIC DNA]</scope>
</reference>
<dbReference type="EMBL" id="CAXLJM020000012">
    <property type="protein sequence ID" value="CAL8076923.1"/>
    <property type="molecule type" value="Genomic_DNA"/>
</dbReference>
<sequence length="166" mass="18780">MSNLEKQYPDTNRDSSPRKRRTFAAMSTGAPPRWRNGKPVSPKPRVPDDQPPKRGPGRPRKQKRVNRKPKMSQSSASKSESPARSKDSMENGECTVARPEHSDVPSMVEQFSKILPKYADNEMFNRMKEEINNLNQSGQLKTISSDAPTLTCMLRELFELGNHGLQ</sequence>